<comment type="caution">
    <text evidence="2">The sequence shown here is derived from an EMBL/GenBank/DDBJ whole genome shotgun (WGS) entry which is preliminary data.</text>
</comment>
<accession>A0A2B7ZDU0</accession>
<feature type="region of interest" description="Disordered" evidence="1">
    <location>
        <begin position="255"/>
        <end position="328"/>
    </location>
</feature>
<evidence type="ECO:0000313" key="3">
    <source>
        <dbReference type="Proteomes" id="UP000226031"/>
    </source>
</evidence>
<name>A0A2B7ZDU0_9EURO</name>
<feature type="compositionally biased region" description="Polar residues" evidence="1">
    <location>
        <begin position="17"/>
        <end position="26"/>
    </location>
</feature>
<reference evidence="2 3" key="1">
    <citation type="submission" date="2017-10" db="EMBL/GenBank/DDBJ databases">
        <title>Comparative genomics in systemic dimorphic fungi from Ajellomycetaceae.</title>
        <authorList>
            <person name="Munoz J.F."/>
            <person name="Mcewen J.G."/>
            <person name="Clay O.K."/>
            <person name="Cuomo C.A."/>
        </authorList>
    </citation>
    <scope>NUCLEOTIDE SEQUENCE [LARGE SCALE GENOMIC DNA]</scope>
    <source>
        <strain evidence="2 3">UAMH4076</strain>
    </source>
</reference>
<sequence>MVSLSQLFEATRRESAEQSMESTQTLPYASPSPQSPQSVASSNPGSPAVSLFSARTHNRFPSSTSSLASSPGLGSLTEGYSAMKTQLTDVKEEPLERETSLVGGSPYFAHFNQVHADDGYPLVLESHEYDLSDDVMEKPSSPKKRKSDSSSTNTSFRGISRLSNRFTSMSSKWKHKQGVDTVAVLEKYDESLRSRANSATSTLVSPTVSSLSIRQGHNSPSPARTVFEDRLNEAGIPPIDIDMANRQSIIEAEPKATTPLLPPLMMNLPNGDNISPTQSPLQSPSVADGADNPHPTTTHSSLDTTRPTCLPSPPLSKQASLSSISRQLAAARNHVPDVSPVAMPDAHDEWSDKLGHANFTIRPEPYLPTARTLEAFEEHKNNWELARCNYAKHLIRVSEHYGATSNIYRLTEEKWDSVEARWRENHDQLVASLEDGRGNPVSLHNPDIHLVEAIKIPQLDDKGKFPDRGDEDIVGPMSVAPVLQQSSYPSGKSLRKRTLFKFLQDLFSPGMKA</sequence>
<evidence type="ECO:0000313" key="2">
    <source>
        <dbReference type="EMBL" id="PGH31520.1"/>
    </source>
</evidence>
<proteinExistence type="predicted"/>
<feature type="compositionally biased region" description="Polar residues" evidence="1">
    <location>
        <begin position="315"/>
        <end position="326"/>
    </location>
</feature>
<feature type="region of interest" description="Disordered" evidence="1">
    <location>
        <begin position="1"/>
        <end position="73"/>
    </location>
</feature>
<keyword evidence="3" id="KW-1185">Reference proteome</keyword>
<feature type="compositionally biased region" description="Polar residues" evidence="1">
    <location>
        <begin position="294"/>
        <end position="307"/>
    </location>
</feature>
<feature type="compositionally biased region" description="Low complexity" evidence="1">
    <location>
        <begin position="27"/>
        <end position="44"/>
    </location>
</feature>
<evidence type="ECO:0008006" key="4">
    <source>
        <dbReference type="Google" id="ProtNLM"/>
    </source>
</evidence>
<protein>
    <recommendedName>
        <fullName evidence="4">Only prolin and serin are matching in the corresponding protein</fullName>
    </recommendedName>
</protein>
<dbReference type="EMBL" id="PDND01000125">
    <property type="protein sequence ID" value="PGH31520.1"/>
    <property type="molecule type" value="Genomic_DNA"/>
</dbReference>
<dbReference type="VEuPathDB" id="FungiDB:EMCG_09432"/>
<feature type="region of interest" description="Disordered" evidence="1">
    <location>
        <begin position="133"/>
        <end position="157"/>
    </location>
</feature>
<feature type="compositionally biased region" description="Low complexity" evidence="1">
    <location>
        <begin position="61"/>
        <end position="73"/>
    </location>
</feature>
<organism evidence="2 3">
    <name type="scientific">[Emmonsia] crescens</name>
    <dbReference type="NCBI Taxonomy" id="73230"/>
    <lineage>
        <taxon>Eukaryota</taxon>
        <taxon>Fungi</taxon>
        <taxon>Dikarya</taxon>
        <taxon>Ascomycota</taxon>
        <taxon>Pezizomycotina</taxon>
        <taxon>Eurotiomycetes</taxon>
        <taxon>Eurotiomycetidae</taxon>
        <taxon>Onygenales</taxon>
        <taxon>Ajellomycetaceae</taxon>
        <taxon>Emergomyces</taxon>
    </lineage>
</organism>
<dbReference type="STRING" id="73230.A0A2B7ZDU0"/>
<gene>
    <name evidence="2" type="ORF">GX50_05712</name>
</gene>
<evidence type="ECO:0000256" key="1">
    <source>
        <dbReference type="SAM" id="MobiDB-lite"/>
    </source>
</evidence>
<dbReference type="Proteomes" id="UP000226031">
    <property type="component" value="Unassembled WGS sequence"/>
</dbReference>
<dbReference type="AlphaFoldDB" id="A0A2B7ZDU0"/>
<feature type="compositionally biased region" description="Polar residues" evidence="1">
    <location>
        <begin position="272"/>
        <end position="285"/>
    </location>
</feature>